<gene>
    <name evidence="3" type="ORF">CPJ18_09100</name>
    <name evidence="2" type="ORF">RMS29_19065</name>
</gene>
<dbReference type="InterPro" id="IPR015066">
    <property type="entry name" value="DUF1902"/>
</dbReference>
<comment type="caution">
    <text evidence="3">The sequence shown here is derived from an EMBL/GenBank/DDBJ whole genome shotgun (WGS) entry which is preliminary data.</text>
</comment>
<proteinExistence type="predicted"/>
<dbReference type="InterPro" id="IPR035069">
    <property type="entry name" value="TTHA1013/TTHA0281-like"/>
</dbReference>
<protein>
    <submittedName>
        <fullName evidence="2">DUF1902 domain-containing protein</fullName>
    </submittedName>
</protein>
<name>A0AAE5VQE8_9HYPH</name>
<dbReference type="RefSeq" id="WP_103657927.1">
    <property type="nucleotide sequence ID" value="NZ_CP192764.1"/>
</dbReference>
<keyword evidence="5" id="KW-1185">Reference proteome</keyword>
<dbReference type="EMBL" id="JAVRAD010000009">
    <property type="protein sequence ID" value="MDX8331329.1"/>
    <property type="molecule type" value="Genomic_DNA"/>
</dbReference>
<dbReference type="EMBL" id="NXEJ01000004">
    <property type="protein sequence ID" value="POO52437.1"/>
    <property type="molecule type" value="Genomic_DNA"/>
</dbReference>
<accession>A0AAE5VQE8</accession>
<feature type="domain" description="DUF1902" evidence="1">
    <location>
        <begin position="6"/>
        <end position="72"/>
    </location>
</feature>
<dbReference type="Proteomes" id="UP000237447">
    <property type="component" value="Unassembled WGS sequence"/>
</dbReference>
<dbReference type="GeneID" id="86879496"/>
<evidence type="ECO:0000313" key="4">
    <source>
        <dbReference type="Proteomes" id="UP000237447"/>
    </source>
</evidence>
<evidence type="ECO:0000259" key="1">
    <source>
        <dbReference type="Pfam" id="PF08972"/>
    </source>
</evidence>
<reference evidence="3 4" key="1">
    <citation type="journal article" date="2018" name="Syst. Appl. Microbiol.">
        <title>Agrobacterium rosae sp. nov., isolated from galls on different agricultural crops.</title>
        <authorList>
            <person name="Kuzmanovic N."/>
            <person name="Pulawska J."/>
            <person name="Smalla K."/>
            <person name="Nesme X."/>
        </authorList>
    </citation>
    <scope>NUCLEOTIDE SEQUENCE [LARGE SCALE GENOMIC DNA]</scope>
    <source>
        <strain evidence="3 4">NCPPB 1650</strain>
    </source>
</reference>
<dbReference type="AlphaFoldDB" id="A0AAE5VQE8"/>
<reference evidence="2 5" key="2">
    <citation type="journal article" date="2023" name="Phytobiomes J">
        <title>Deciphering the key players within the bacterial microbiota associated with aerial crown gall tumors on rhododendron: Insights into the gallobiome.</title>
        <authorList>
            <person name="Kuzmanovic N."/>
            <person name="Nesme J."/>
            <person name="Wolf J."/>
            <person name="Neumann-Schaal M."/>
            <person name="Petersen J."/>
            <person name="Fernandez-Gnecco G."/>
            <person name="Sproeer C."/>
            <person name="Bunk B."/>
            <person name="Overmann J."/>
            <person name="Sorensen S.J."/>
            <person name="Idczak E."/>
            <person name="Smalla K."/>
        </authorList>
    </citation>
    <scope>NUCLEOTIDE SEQUENCE [LARGE SCALE GENOMIC DNA]</scope>
    <source>
        <strain evidence="5">rho-14.1</strain>
        <strain evidence="2">Rho-14.1</strain>
    </source>
</reference>
<evidence type="ECO:0000313" key="2">
    <source>
        <dbReference type="EMBL" id="MDX8331329.1"/>
    </source>
</evidence>
<evidence type="ECO:0000313" key="5">
    <source>
        <dbReference type="Proteomes" id="UP001277561"/>
    </source>
</evidence>
<organism evidence="3 4">
    <name type="scientific">Agrobacterium rosae</name>
    <dbReference type="NCBI Taxonomy" id="1972867"/>
    <lineage>
        <taxon>Bacteria</taxon>
        <taxon>Pseudomonadati</taxon>
        <taxon>Pseudomonadota</taxon>
        <taxon>Alphaproteobacteria</taxon>
        <taxon>Hyphomicrobiales</taxon>
        <taxon>Rhizobiaceae</taxon>
        <taxon>Rhizobium/Agrobacterium group</taxon>
        <taxon>Agrobacterium</taxon>
    </lineage>
</organism>
<dbReference type="Proteomes" id="UP001277561">
    <property type="component" value="Unassembled WGS sequence"/>
</dbReference>
<dbReference type="Gene3D" id="3.30.2390.10">
    <property type="entry name" value="TTHA1013-like"/>
    <property type="match status" value="1"/>
</dbReference>
<sequence length="80" mass="8647">MKTVSIIVRALWDEDAGVWVASSHDIDGLALGAETVELLEKKALAAITDLIELNGVDSDLPEIPIHFMAEHLAKIPNPAF</sequence>
<evidence type="ECO:0000313" key="3">
    <source>
        <dbReference type="EMBL" id="POO52437.1"/>
    </source>
</evidence>
<dbReference type="SUPFAM" id="SSF143100">
    <property type="entry name" value="TTHA1013/TTHA0281-like"/>
    <property type="match status" value="1"/>
</dbReference>
<dbReference type="Pfam" id="PF08972">
    <property type="entry name" value="DUF1902"/>
    <property type="match status" value="1"/>
</dbReference>